<name>A0ABV5SYK0_9MICO</name>
<dbReference type="EMBL" id="JBHMBE010000001">
    <property type="protein sequence ID" value="MFB9644737.1"/>
    <property type="molecule type" value="Genomic_DNA"/>
</dbReference>
<organism evidence="1 2">
    <name type="scientific">Microbacterium terregens</name>
    <dbReference type="NCBI Taxonomy" id="69363"/>
    <lineage>
        <taxon>Bacteria</taxon>
        <taxon>Bacillati</taxon>
        <taxon>Actinomycetota</taxon>
        <taxon>Actinomycetes</taxon>
        <taxon>Micrococcales</taxon>
        <taxon>Microbacteriaceae</taxon>
        <taxon>Microbacterium</taxon>
    </lineage>
</organism>
<reference evidence="1 2" key="1">
    <citation type="submission" date="2024-09" db="EMBL/GenBank/DDBJ databases">
        <authorList>
            <person name="Sun Q."/>
            <person name="Mori K."/>
        </authorList>
    </citation>
    <scope>NUCLEOTIDE SEQUENCE [LARGE SCALE GENOMIC DNA]</scope>
    <source>
        <strain evidence="1 2">JCM 1342</strain>
    </source>
</reference>
<evidence type="ECO:0000313" key="1">
    <source>
        <dbReference type="EMBL" id="MFB9644737.1"/>
    </source>
</evidence>
<dbReference type="Proteomes" id="UP001589611">
    <property type="component" value="Unassembled WGS sequence"/>
</dbReference>
<proteinExistence type="predicted"/>
<gene>
    <name evidence="1" type="ORF">ACFFPJ_02875</name>
</gene>
<dbReference type="RefSeq" id="WP_344711533.1">
    <property type="nucleotide sequence ID" value="NZ_BAAAWH010000001.1"/>
</dbReference>
<comment type="caution">
    <text evidence="1">The sequence shown here is derived from an EMBL/GenBank/DDBJ whole genome shotgun (WGS) entry which is preliminary data.</text>
</comment>
<keyword evidence="2" id="KW-1185">Reference proteome</keyword>
<accession>A0ABV5SYK0</accession>
<evidence type="ECO:0000313" key="2">
    <source>
        <dbReference type="Proteomes" id="UP001589611"/>
    </source>
</evidence>
<sequence>MASADQTDAAEGDELPEFRNTALSDALQTQDLAAVAFALRHGPTVVPLIAADAAADESTPDASGADEVWTYRDPKTGQVALLLFSDAANKPASLPAKVALNSPGWLRAFLGLHEETITTVFFDIAGPHPMQASPAALITALDA</sequence>
<protein>
    <submittedName>
        <fullName evidence="1">Dehydrogenase</fullName>
    </submittedName>
</protein>